<feature type="transmembrane region" description="Helical" evidence="2">
    <location>
        <begin position="543"/>
        <end position="562"/>
    </location>
</feature>
<keyword evidence="4" id="KW-1185">Reference proteome</keyword>
<evidence type="ECO:0008006" key="5">
    <source>
        <dbReference type="Google" id="ProtNLM"/>
    </source>
</evidence>
<dbReference type="Gene3D" id="3.40.50.300">
    <property type="entry name" value="P-loop containing nucleotide triphosphate hydrolases"/>
    <property type="match status" value="1"/>
</dbReference>
<keyword evidence="2" id="KW-0812">Transmembrane</keyword>
<feature type="transmembrane region" description="Helical" evidence="2">
    <location>
        <begin position="442"/>
        <end position="463"/>
    </location>
</feature>
<evidence type="ECO:0000256" key="2">
    <source>
        <dbReference type="SAM" id="Phobius"/>
    </source>
</evidence>
<feature type="transmembrane region" description="Helical" evidence="2">
    <location>
        <begin position="475"/>
        <end position="493"/>
    </location>
</feature>
<keyword evidence="2" id="KW-0472">Membrane</keyword>
<dbReference type="SUPFAM" id="SSF52540">
    <property type="entry name" value="P-loop containing nucleoside triphosphate hydrolases"/>
    <property type="match status" value="1"/>
</dbReference>
<gene>
    <name evidence="3" type="ORF">Ate02nite_38160</name>
</gene>
<accession>A0A919NNB8</accession>
<name>A0A919NNB8_9ACTN</name>
<dbReference type="Proteomes" id="UP000623608">
    <property type="component" value="Unassembled WGS sequence"/>
</dbReference>
<protein>
    <recommendedName>
        <fullName evidence="5">NACHT domain-containing protein</fullName>
    </recommendedName>
</protein>
<feature type="transmembrane region" description="Helical" evidence="2">
    <location>
        <begin position="414"/>
        <end position="436"/>
    </location>
</feature>
<evidence type="ECO:0000313" key="3">
    <source>
        <dbReference type="EMBL" id="GIF21086.1"/>
    </source>
</evidence>
<evidence type="ECO:0000256" key="1">
    <source>
        <dbReference type="SAM" id="MobiDB-lite"/>
    </source>
</evidence>
<comment type="caution">
    <text evidence="3">The sequence shown here is derived from an EMBL/GenBank/DDBJ whole genome shotgun (WGS) entry which is preliminary data.</text>
</comment>
<sequence length="1273" mass="135514">MRWIAWLLVSAATAICSLLLVPYLVNLASSTPTKVWPLTLFAAHPLRWLAGVAVVAFLGATFLIPPLRRFLVGDPAGPDPDPVRQQFVEDVRARCAEAVEQRRELLTPVRLRWTISTGRAGQRAAVFPAEPELSWADRPLTGDQGTLAETLLRLPHRQLVILGDAGAGKSACAALLARELAGSGATPAPDLIPLPMPAAGWHPGEQGLLEYAVSQVPEQFRPLVRRGAVLPILDGLDELPGDRHELALRQIQSHDGPVVVTCRGAEYDRAVAASGWFLPRAAVVEIQPLAAADVRSYLSRVTQQPDRWQPVFDAMDEPPLAGAFASPLMVTMAAVGYRKPGTDPGELLRLPRAAVGERLLDGFVAAAFEGEDVTRADHWLSTLAYQLDRAQSRTLRWGRLEPGLFIRETVRAQIGLGALAALAVFIVPVTWIWLIMFGVVGGLTGALALHAAAGGLICACGLARRWHRYRFGVETALWIGYGYQFGFLVSVLIGDHGRGLLTGLGAGILLALLPHRAPRPPAGSDRHGFLPALESPARLRSPILAAALHAAAAFVLFTAVFWPTGTPAAALRTGLVAAAVFGLAAALVTGGIGGIAFRATHLRLAMRGRLPLRLRAFLANAHRRGVLRRAGDAWQFRHAILLEHLARRMRHRLILETAHGWHHAGLLIERGEIDRLRQLAVRDAEAAYRLADWLCDQDRTAEAVDVLSAHSTPDRLVAWRLAELHLAAGAIDEAAPLYERLAESGDWAAAWRRTQLEAAGGAAARQRTQLEAASGASARQRTQLEAASGAATRRRTQLEAADGRAAVRERARAGDRAAIWYLVDVLAAEGEFDEVAEVVRQRLRTDDWLSARHGLAVLITARRLGDAERLQAVVRARAAELDRLARDEENAPGAGEGDAPISRHRAPADAAESLATWAAARLAEVPAADGLLDRAPAVDGLVAGVPGADGLVAGVPGADGLLAGMPGADGLLARLRRSGRTSGDDFAAVRCLAEIAGGDSAIELLRRYRGAEAVDLMLAERLAERAEFDEALEVLARQTMWDHSAGARLRAEILAAAGRTGELAGLAARGDLQAAAGYVAVLARGGQVEEAVRFLAHRREGGGGALFADLAVRNGGYLADLRAEAETGGWLAGRRLAVLLDRIAAESAEIRSADSPGSRALLLALGGRLAEAVEVIRPGADVDDQVSGLLLAILRGELGVLEDRLSPSPGRAVPVLGTAELLIEQGRRDEAIVTLSSPAGHAAAHRLVQLLGLDLEPGPPAAGARRVTTTARD</sequence>
<dbReference type="RefSeq" id="WP_203807371.1">
    <property type="nucleotide sequence ID" value="NZ_BOMY01000025.1"/>
</dbReference>
<dbReference type="InterPro" id="IPR027417">
    <property type="entry name" value="P-loop_NTPase"/>
</dbReference>
<organism evidence="3 4">
    <name type="scientific">Paractinoplanes tereljensis</name>
    <dbReference type="NCBI Taxonomy" id="571912"/>
    <lineage>
        <taxon>Bacteria</taxon>
        <taxon>Bacillati</taxon>
        <taxon>Actinomycetota</taxon>
        <taxon>Actinomycetes</taxon>
        <taxon>Micromonosporales</taxon>
        <taxon>Micromonosporaceae</taxon>
        <taxon>Paractinoplanes</taxon>
    </lineage>
</organism>
<feature type="transmembrane region" description="Helical" evidence="2">
    <location>
        <begin position="46"/>
        <end position="64"/>
    </location>
</feature>
<dbReference type="AlphaFoldDB" id="A0A919NNB8"/>
<feature type="transmembrane region" description="Helical" evidence="2">
    <location>
        <begin position="574"/>
        <end position="597"/>
    </location>
</feature>
<feature type="region of interest" description="Disordered" evidence="1">
    <location>
        <begin position="885"/>
        <end position="906"/>
    </location>
</feature>
<proteinExistence type="predicted"/>
<reference evidence="3" key="1">
    <citation type="submission" date="2021-01" db="EMBL/GenBank/DDBJ databases">
        <title>Whole genome shotgun sequence of Actinoplanes tereljensis NBRC 105297.</title>
        <authorList>
            <person name="Komaki H."/>
            <person name="Tamura T."/>
        </authorList>
    </citation>
    <scope>NUCLEOTIDE SEQUENCE</scope>
    <source>
        <strain evidence="3">NBRC 105297</strain>
    </source>
</reference>
<dbReference type="EMBL" id="BOMY01000025">
    <property type="protein sequence ID" value="GIF21086.1"/>
    <property type="molecule type" value="Genomic_DNA"/>
</dbReference>
<evidence type="ECO:0000313" key="4">
    <source>
        <dbReference type="Proteomes" id="UP000623608"/>
    </source>
</evidence>
<keyword evidence="2" id="KW-1133">Transmembrane helix</keyword>